<dbReference type="OMA" id="IQMDEKP"/>
<dbReference type="InterPro" id="IPR039643">
    <property type="entry name" value="DhaM"/>
</dbReference>
<dbReference type="NCBIfam" id="TIGR02364">
    <property type="entry name" value="dha_pts"/>
    <property type="match status" value="1"/>
</dbReference>
<dbReference type="eggNOG" id="COG3412">
    <property type="taxonomic scope" value="Bacteria"/>
</dbReference>
<keyword evidence="8" id="KW-0418">Kinase</keyword>
<reference evidence="8 9" key="1">
    <citation type="submission" date="2016-06" db="EMBL/GenBank/DDBJ databases">
        <authorList>
            <person name="Haines A.N."/>
            <person name="Council K.R."/>
        </authorList>
    </citation>
    <scope>NUCLEOTIDE SEQUENCE [LARGE SCALE GENOMIC DNA]</scope>
    <source>
        <strain evidence="8 9">SP158-29</strain>
    </source>
</reference>
<evidence type="ECO:0000256" key="2">
    <source>
        <dbReference type="ARBA" id="ARBA00002788"/>
    </source>
</evidence>
<dbReference type="SUPFAM" id="SSF53062">
    <property type="entry name" value="PTS system fructose IIA component-like"/>
    <property type="match status" value="1"/>
</dbReference>
<dbReference type="PROSITE" id="PS51096">
    <property type="entry name" value="PTS_EIIA_TYPE_4"/>
    <property type="match status" value="1"/>
</dbReference>
<dbReference type="OrthoDB" id="7065393at2"/>
<dbReference type="EMBL" id="JARQAG010000001">
    <property type="protein sequence ID" value="MDT2730804.1"/>
    <property type="molecule type" value="Genomic_DNA"/>
</dbReference>
<dbReference type="AlphaFoldDB" id="A0A0E2UP62"/>
<reference evidence="7" key="2">
    <citation type="submission" date="2023-03" db="EMBL/GenBank/DDBJ databases">
        <authorList>
            <person name="Shen W."/>
            <person name="Cai J."/>
        </authorList>
    </citation>
    <scope>NUCLEOTIDE SEQUENCE</scope>
    <source>
        <strain evidence="7">P82-2</strain>
    </source>
</reference>
<dbReference type="EC" id="2.7.1.121" evidence="3"/>
<dbReference type="PANTHER" id="PTHR38594">
    <property type="entry name" value="PEP-DEPENDENT DIHYDROXYACETONE KINASE, PHOSPHORYL DONOR SUBUNIT DHAM"/>
    <property type="match status" value="1"/>
</dbReference>
<dbReference type="InterPro" id="IPR036662">
    <property type="entry name" value="PTS_EIIA_man-typ_sf"/>
</dbReference>
<evidence type="ECO:0000256" key="3">
    <source>
        <dbReference type="ARBA" id="ARBA00012095"/>
    </source>
</evidence>
<evidence type="ECO:0000313" key="9">
    <source>
        <dbReference type="Proteomes" id="UP000217465"/>
    </source>
</evidence>
<name>A0A0E2UP62_9STRE</name>
<dbReference type="GO" id="GO:0016020">
    <property type="term" value="C:membrane"/>
    <property type="evidence" value="ECO:0007669"/>
    <property type="project" value="InterPro"/>
</dbReference>
<dbReference type="RefSeq" id="WP_003104071.1">
    <property type="nucleotide sequence ID" value="NZ_BAWT01000001.1"/>
</dbReference>
<evidence type="ECO:0000256" key="5">
    <source>
        <dbReference type="ARBA" id="ARBA00046577"/>
    </source>
</evidence>
<dbReference type="Proteomes" id="UP001180515">
    <property type="component" value="Unassembled WGS sequence"/>
</dbReference>
<keyword evidence="4 8" id="KW-0808">Transferase</keyword>
<dbReference type="GO" id="GO:0009401">
    <property type="term" value="P:phosphoenolpyruvate-dependent sugar phosphotransferase system"/>
    <property type="evidence" value="ECO:0007669"/>
    <property type="project" value="InterPro"/>
</dbReference>
<protein>
    <recommendedName>
        <fullName evidence="3">phosphoenolpyruvate--glycerone phosphotransferase</fullName>
        <ecNumber evidence="3">2.7.1.121</ecNumber>
    </recommendedName>
</protein>
<comment type="caution">
    <text evidence="8">The sequence shown here is derived from an EMBL/GenBank/DDBJ whole genome shotgun (WGS) entry which is preliminary data.</text>
</comment>
<evidence type="ECO:0000259" key="6">
    <source>
        <dbReference type="PROSITE" id="PS51096"/>
    </source>
</evidence>
<organism evidence="8 9">
    <name type="scientific">Streptococcus parauberis</name>
    <dbReference type="NCBI Taxonomy" id="1348"/>
    <lineage>
        <taxon>Bacteria</taxon>
        <taxon>Bacillati</taxon>
        <taxon>Bacillota</taxon>
        <taxon>Bacilli</taxon>
        <taxon>Lactobacillales</taxon>
        <taxon>Streptococcaceae</taxon>
        <taxon>Streptococcus</taxon>
    </lineage>
</organism>
<dbReference type="InterPro" id="IPR012844">
    <property type="entry name" value="DhaM_N"/>
</dbReference>
<gene>
    <name evidence="8" type="primary">dhaM</name>
    <name evidence="8" type="ORF">A9Y57_01677</name>
    <name evidence="7" type="ORF">P7G31_00875</name>
</gene>
<comment type="subunit">
    <text evidence="5">Homodimer. The dihydroxyacetone kinase complex is composed of a homodimer of DhaM, a homodimer of DhaK and the subunit DhaL.</text>
</comment>
<evidence type="ECO:0000256" key="4">
    <source>
        <dbReference type="ARBA" id="ARBA00022679"/>
    </source>
</evidence>
<dbReference type="EMBL" id="NSGR01000009">
    <property type="protein sequence ID" value="PCH11374.1"/>
    <property type="molecule type" value="Genomic_DNA"/>
</dbReference>
<feature type="domain" description="PTS EIIA type-4" evidence="6">
    <location>
        <begin position="3"/>
        <end position="124"/>
    </location>
</feature>
<comment type="catalytic activity">
    <reaction evidence="1">
        <text>dihydroxyacetone + phosphoenolpyruvate = dihydroxyacetone phosphate + pyruvate</text>
        <dbReference type="Rhea" id="RHEA:18381"/>
        <dbReference type="ChEBI" id="CHEBI:15361"/>
        <dbReference type="ChEBI" id="CHEBI:16016"/>
        <dbReference type="ChEBI" id="CHEBI:57642"/>
        <dbReference type="ChEBI" id="CHEBI:58702"/>
        <dbReference type="EC" id="2.7.1.121"/>
    </reaction>
</comment>
<evidence type="ECO:0000313" key="8">
    <source>
        <dbReference type="EMBL" id="PCH11374.1"/>
    </source>
</evidence>
<dbReference type="GeneID" id="61419797"/>
<evidence type="ECO:0000256" key="1">
    <source>
        <dbReference type="ARBA" id="ARBA00001113"/>
    </source>
</evidence>
<dbReference type="PANTHER" id="PTHR38594:SF1">
    <property type="entry name" value="PEP-DEPENDENT DIHYDROXYACETONE KINASE, PHOSPHORYL DONOR SUBUNIT DHAM"/>
    <property type="match status" value="1"/>
</dbReference>
<accession>A0A0E2UP62</accession>
<comment type="function">
    <text evidence="2">Component of the dihydroxyacetone kinase complex, which is responsible for the phosphoenolpyruvate (PEP)-dependent phosphorylation of dihydroxyacetone. DhaM serves as the phosphoryl donor. Is phosphorylated by phosphoenolpyruvate in an EI- and HPr-dependent reaction, and a phosphorelay system on histidine residues finally leads to phosphoryl transfer to DhaL and dihydroxyacetone.</text>
</comment>
<dbReference type="Pfam" id="PF03610">
    <property type="entry name" value="EIIA-man"/>
    <property type="match status" value="1"/>
</dbReference>
<sequence>MSELGIIIVSHSKNLAQGIVDLLEQVAKDVSITYVGGNEDGEIGTSFEQVQEIIDDNSANDLLAFFDLGSARMNLEMAIDFSDKKIQIMSVPVVEGAYTAAALIQAGVDKAGVLEQLCELEIKK</sequence>
<dbReference type="STRING" id="936154.STP_0350"/>
<proteinExistence type="predicted"/>
<dbReference type="Gene3D" id="3.40.50.510">
    <property type="entry name" value="Phosphotransferase system, mannose-type IIA component"/>
    <property type="match status" value="1"/>
</dbReference>
<dbReference type="Proteomes" id="UP000217465">
    <property type="component" value="Unassembled WGS sequence"/>
</dbReference>
<dbReference type="GO" id="GO:0019563">
    <property type="term" value="P:glycerol catabolic process"/>
    <property type="evidence" value="ECO:0007669"/>
    <property type="project" value="InterPro"/>
</dbReference>
<evidence type="ECO:0000313" key="7">
    <source>
        <dbReference type="EMBL" id="MDT2730804.1"/>
    </source>
</evidence>
<dbReference type="GO" id="GO:0047324">
    <property type="term" value="F:phosphoenolpyruvate-glycerone phosphotransferase activity"/>
    <property type="evidence" value="ECO:0007669"/>
    <property type="project" value="UniProtKB-EC"/>
</dbReference>
<dbReference type="InterPro" id="IPR004701">
    <property type="entry name" value="PTS_EIIA_man-typ"/>
</dbReference>